<keyword evidence="6" id="KW-0812">Transmembrane</keyword>
<dbReference type="Proteomes" id="UP000838412">
    <property type="component" value="Chromosome 16"/>
</dbReference>
<dbReference type="InterPro" id="IPR050633">
    <property type="entry name" value="Neuropilin_MCO_CoagFactor"/>
</dbReference>
<evidence type="ECO:0000256" key="6">
    <source>
        <dbReference type="ARBA" id="ARBA00022692"/>
    </source>
</evidence>
<dbReference type="InterPro" id="IPR035914">
    <property type="entry name" value="Sperma_CUB_dom_sf"/>
</dbReference>
<dbReference type="InterPro" id="IPR008979">
    <property type="entry name" value="Galactose-bd-like_sf"/>
</dbReference>
<dbReference type="InterPro" id="IPR000421">
    <property type="entry name" value="FA58C"/>
</dbReference>
<evidence type="ECO:0000259" key="15">
    <source>
        <dbReference type="PROSITE" id="PS50820"/>
    </source>
</evidence>
<evidence type="ECO:0000256" key="3">
    <source>
        <dbReference type="ARBA" id="ARBA00004613"/>
    </source>
</evidence>
<dbReference type="GO" id="GO:0045211">
    <property type="term" value="C:postsynaptic membrane"/>
    <property type="evidence" value="ECO:0007669"/>
    <property type="project" value="TreeGrafter"/>
</dbReference>
<dbReference type="GO" id="GO:0098978">
    <property type="term" value="C:glutamatergic synapse"/>
    <property type="evidence" value="ECO:0007669"/>
    <property type="project" value="TreeGrafter"/>
</dbReference>
<sequence>MVWTGSVLLLAMTSLLFLESVQCSTEADDIDGTTYSLQCPPDCRDTTYYVYGTGTYTSDSSICRAAIHDGRVTDAGGVVTVVVTAGLDSYQGSTQNGITSTAWVSWDPAFYFVASPTPTPTNSVSQACGGSLDQTTGNITSPNWPGLYEPFDSCEWLITAPAEGYITLNFISFNLTGSNFGGDGCQLTDTVTVYEGNGTDGDVIATLCAARPPSVMLRSSGRHMFVTFRAKRVGRYPGFFAVYNAVSLPADCGYALGLENRQIEDAQMSASSQLPNYEAWKARLNGGIAWQFDVSSDSEPWLQVNLTTNHYVSGVQTQGRWGGWLTSYMIKYSTDGLTWSAFGDGMVFPANSDGVNITQHILDPPILTTSVRIYPLTWNGNVPRLRMELLGCTG</sequence>
<gene>
    <name evidence="16" type="primary">NRP2</name>
    <name evidence="16" type="ORF">BLAG_LOCUS9483</name>
</gene>
<keyword evidence="9" id="KW-0472">Membrane</keyword>
<dbReference type="PANTHER" id="PTHR46806:SF5">
    <property type="entry name" value="F5_8 TYPE C DOMAIN-CONTAINING PROTEIN"/>
    <property type="match status" value="1"/>
</dbReference>
<dbReference type="PROSITE" id="PS01180">
    <property type="entry name" value="CUB"/>
    <property type="match status" value="1"/>
</dbReference>
<dbReference type="PROSITE" id="PS50022">
    <property type="entry name" value="FA58C_3"/>
    <property type="match status" value="1"/>
</dbReference>
<feature type="chain" id="PRO_5035429952" evidence="12">
    <location>
        <begin position="24"/>
        <end position="394"/>
    </location>
</feature>
<dbReference type="SUPFAM" id="SSF49785">
    <property type="entry name" value="Galactose-binding domain-like"/>
    <property type="match status" value="1"/>
</dbReference>
<dbReference type="Pfam" id="PF00754">
    <property type="entry name" value="F5_F8_type_C"/>
    <property type="match status" value="1"/>
</dbReference>
<feature type="domain" description="F5/8 type C" evidence="14">
    <location>
        <begin position="252"/>
        <end position="392"/>
    </location>
</feature>
<dbReference type="GO" id="GO:0017154">
    <property type="term" value="F:semaphorin receptor activity"/>
    <property type="evidence" value="ECO:0007669"/>
    <property type="project" value="TreeGrafter"/>
</dbReference>
<evidence type="ECO:0000256" key="12">
    <source>
        <dbReference type="SAM" id="SignalP"/>
    </source>
</evidence>
<dbReference type="OrthoDB" id="6071166at2759"/>
<keyword evidence="5" id="KW-0597">Phosphoprotein</keyword>
<evidence type="ECO:0000313" key="17">
    <source>
        <dbReference type="Proteomes" id="UP000838412"/>
    </source>
</evidence>
<protein>
    <submittedName>
        <fullName evidence="16">NRP2 protein</fullName>
    </submittedName>
</protein>
<evidence type="ECO:0000259" key="13">
    <source>
        <dbReference type="PROSITE" id="PS01180"/>
    </source>
</evidence>
<keyword evidence="10" id="KW-1015">Disulfide bond</keyword>
<reference evidence="16" key="1">
    <citation type="submission" date="2022-01" db="EMBL/GenBank/DDBJ databases">
        <authorList>
            <person name="Braso-Vives M."/>
        </authorList>
    </citation>
    <scope>NUCLEOTIDE SEQUENCE</scope>
</reference>
<feature type="domain" description="CUB" evidence="13">
    <location>
        <begin position="128"/>
        <end position="246"/>
    </location>
</feature>
<dbReference type="GO" id="GO:0007411">
    <property type="term" value="P:axon guidance"/>
    <property type="evidence" value="ECO:0007669"/>
    <property type="project" value="TreeGrafter"/>
</dbReference>
<name>A0A8K0EGF9_BRALA</name>
<comment type="subcellular location">
    <subcellularLocation>
        <location evidence="1">Endomembrane system</location>
        <topology evidence="1">Peripheral membrane protein</topology>
    </subcellularLocation>
    <subcellularLocation>
        <location evidence="2">Membrane</location>
        <topology evidence="2">Single-pass type I membrane protein</topology>
    </subcellularLocation>
    <subcellularLocation>
        <location evidence="3">Secreted</location>
    </subcellularLocation>
</comment>
<dbReference type="PROSITE" id="PS50820">
    <property type="entry name" value="LCCL"/>
    <property type="match status" value="1"/>
</dbReference>
<keyword evidence="12" id="KW-0732">Signal</keyword>
<dbReference type="EMBL" id="OV696701">
    <property type="protein sequence ID" value="CAH1247972.1"/>
    <property type="molecule type" value="Genomic_DNA"/>
</dbReference>
<feature type="domain" description="LCCL" evidence="15">
    <location>
        <begin position="17"/>
        <end position="110"/>
    </location>
</feature>
<proteinExistence type="predicted"/>
<dbReference type="InterPro" id="IPR004043">
    <property type="entry name" value="LCCL"/>
</dbReference>
<evidence type="ECO:0000313" key="16">
    <source>
        <dbReference type="EMBL" id="CAH1247972.1"/>
    </source>
</evidence>
<dbReference type="CDD" id="cd00041">
    <property type="entry name" value="CUB"/>
    <property type="match status" value="1"/>
</dbReference>
<evidence type="ECO:0000256" key="10">
    <source>
        <dbReference type="ARBA" id="ARBA00023157"/>
    </source>
</evidence>
<dbReference type="SMART" id="SM00231">
    <property type="entry name" value="FA58C"/>
    <property type="match status" value="1"/>
</dbReference>
<evidence type="ECO:0000256" key="9">
    <source>
        <dbReference type="ARBA" id="ARBA00023136"/>
    </source>
</evidence>
<evidence type="ECO:0000256" key="1">
    <source>
        <dbReference type="ARBA" id="ARBA00004184"/>
    </source>
</evidence>
<evidence type="ECO:0000259" key="14">
    <source>
        <dbReference type="PROSITE" id="PS50022"/>
    </source>
</evidence>
<dbReference type="Gene3D" id="2.60.120.290">
    <property type="entry name" value="Spermadhesin, CUB domain"/>
    <property type="match status" value="1"/>
</dbReference>
<dbReference type="PROSITE" id="PS01285">
    <property type="entry name" value="FA58C_1"/>
    <property type="match status" value="1"/>
</dbReference>
<keyword evidence="8" id="KW-1133">Transmembrane helix</keyword>
<dbReference type="SMART" id="SM00603">
    <property type="entry name" value="LCCL"/>
    <property type="match status" value="1"/>
</dbReference>
<evidence type="ECO:0000256" key="2">
    <source>
        <dbReference type="ARBA" id="ARBA00004479"/>
    </source>
</evidence>
<dbReference type="GO" id="GO:0030424">
    <property type="term" value="C:axon"/>
    <property type="evidence" value="ECO:0007669"/>
    <property type="project" value="TreeGrafter"/>
</dbReference>
<dbReference type="SMART" id="SM00042">
    <property type="entry name" value="CUB"/>
    <property type="match status" value="1"/>
</dbReference>
<evidence type="ECO:0000256" key="11">
    <source>
        <dbReference type="PROSITE-ProRule" id="PRU00059"/>
    </source>
</evidence>
<organism evidence="16 17">
    <name type="scientific">Branchiostoma lanceolatum</name>
    <name type="common">Common lancelet</name>
    <name type="synonym">Amphioxus lanceolatum</name>
    <dbReference type="NCBI Taxonomy" id="7740"/>
    <lineage>
        <taxon>Eukaryota</taxon>
        <taxon>Metazoa</taxon>
        <taxon>Chordata</taxon>
        <taxon>Cephalochordata</taxon>
        <taxon>Leptocardii</taxon>
        <taxon>Amphioxiformes</taxon>
        <taxon>Branchiostomatidae</taxon>
        <taxon>Branchiostoma</taxon>
    </lineage>
</organism>
<accession>A0A8K0EGF9</accession>
<comment type="caution">
    <text evidence="11">Lacks conserved residue(s) required for the propagation of feature annotation.</text>
</comment>
<evidence type="ECO:0000256" key="7">
    <source>
        <dbReference type="ARBA" id="ARBA00022889"/>
    </source>
</evidence>
<dbReference type="SUPFAM" id="SSF69848">
    <property type="entry name" value="LCCL domain"/>
    <property type="match status" value="1"/>
</dbReference>
<feature type="signal peptide" evidence="12">
    <location>
        <begin position="1"/>
        <end position="23"/>
    </location>
</feature>
<keyword evidence="4" id="KW-0964">Secreted</keyword>
<dbReference type="InterPro" id="IPR036609">
    <property type="entry name" value="LCCL_sf"/>
</dbReference>
<evidence type="ECO:0000256" key="4">
    <source>
        <dbReference type="ARBA" id="ARBA00022525"/>
    </source>
</evidence>
<keyword evidence="7" id="KW-0130">Cell adhesion</keyword>
<dbReference type="Pfam" id="PF03815">
    <property type="entry name" value="LCCL"/>
    <property type="match status" value="1"/>
</dbReference>
<dbReference type="Pfam" id="PF00431">
    <property type="entry name" value="CUB"/>
    <property type="match status" value="1"/>
</dbReference>
<dbReference type="CDD" id="cd00057">
    <property type="entry name" value="FA58C"/>
    <property type="match status" value="1"/>
</dbReference>
<evidence type="ECO:0000256" key="8">
    <source>
        <dbReference type="ARBA" id="ARBA00022989"/>
    </source>
</evidence>
<dbReference type="PANTHER" id="PTHR46806">
    <property type="entry name" value="F5/8 TYPE C DOMAIN-CONTAINING PROTEIN"/>
    <property type="match status" value="1"/>
</dbReference>
<dbReference type="PROSITE" id="PS01286">
    <property type="entry name" value="FA58C_2"/>
    <property type="match status" value="1"/>
</dbReference>
<dbReference type="Gene3D" id="2.170.130.20">
    <property type="entry name" value="LCCL-like domain"/>
    <property type="match status" value="1"/>
</dbReference>
<evidence type="ECO:0000256" key="5">
    <source>
        <dbReference type="ARBA" id="ARBA00022553"/>
    </source>
</evidence>
<dbReference type="Gene3D" id="2.60.120.260">
    <property type="entry name" value="Galactose-binding domain-like"/>
    <property type="match status" value="1"/>
</dbReference>
<dbReference type="SUPFAM" id="SSF49854">
    <property type="entry name" value="Spermadhesin, CUB domain"/>
    <property type="match status" value="1"/>
</dbReference>
<dbReference type="InterPro" id="IPR000859">
    <property type="entry name" value="CUB_dom"/>
</dbReference>
<keyword evidence="17" id="KW-1185">Reference proteome</keyword>
<dbReference type="AlphaFoldDB" id="A0A8K0EGF9"/>